<dbReference type="SUPFAM" id="SSF48350">
    <property type="entry name" value="GTPase activation domain, GAP"/>
    <property type="match status" value="1"/>
</dbReference>
<feature type="domain" description="Sema" evidence="20">
    <location>
        <begin position="1"/>
        <end position="479"/>
    </location>
</feature>
<dbReference type="PROSITE" id="PS51004">
    <property type="entry name" value="SEMA"/>
    <property type="match status" value="1"/>
</dbReference>
<dbReference type="FunFam" id="2.60.40.10:FF:000203">
    <property type="entry name" value="Plexin B2"/>
    <property type="match status" value="1"/>
</dbReference>
<dbReference type="Pfam" id="PF01437">
    <property type="entry name" value="PSI"/>
    <property type="match status" value="1"/>
</dbReference>
<dbReference type="SMART" id="SM00423">
    <property type="entry name" value="PSI"/>
    <property type="match status" value="3"/>
</dbReference>
<evidence type="ECO:0000256" key="14">
    <source>
        <dbReference type="ARBA" id="ARBA00057668"/>
    </source>
</evidence>
<evidence type="ECO:0000256" key="2">
    <source>
        <dbReference type="ARBA" id="ARBA00010297"/>
    </source>
</evidence>
<keyword evidence="5 18" id="KW-0812">Transmembrane</keyword>
<reference evidence="21 22" key="1">
    <citation type="journal article" date="2020" name="Nature">
        <title>Six reference-quality genomes reveal evolution of bat adaptations.</title>
        <authorList>
            <person name="Jebb D."/>
            <person name="Huang Z."/>
            <person name="Pippel M."/>
            <person name="Hughes G.M."/>
            <person name="Lavrichenko K."/>
            <person name="Devanna P."/>
            <person name="Winkler S."/>
            <person name="Jermiin L.S."/>
            <person name="Skirmuntt E.C."/>
            <person name="Katzourakis A."/>
            <person name="Burkitt-Gray L."/>
            <person name="Ray D.A."/>
            <person name="Sullivan K.A.M."/>
            <person name="Roscito J.G."/>
            <person name="Kirilenko B.M."/>
            <person name="Davalos L.M."/>
            <person name="Corthals A.P."/>
            <person name="Power M.L."/>
            <person name="Jones G."/>
            <person name="Ransome R.D."/>
            <person name="Dechmann D.K.N."/>
            <person name="Locatelli A.G."/>
            <person name="Puechmaille S.J."/>
            <person name="Fedrigo O."/>
            <person name="Jarvis E.D."/>
            <person name="Hiller M."/>
            <person name="Vernes S.C."/>
            <person name="Myers E.W."/>
            <person name="Teeling E.C."/>
        </authorList>
    </citation>
    <scope>NUCLEOTIDE SEQUENCE [LARGE SCALE GENOMIC DNA]</scope>
    <source>
        <strain evidence="21">Bat1K_MPI-CBG_1</strain>
    </source>
</reference>
<dbReference type="Gene3D" id="2.60.40.10">
    <property type="entry name" value="Immunoglobulins"/>
    <property type="match status" value="5"/>
</dbReference>
<dbReference type="InterPro" id="IPR041362">
    <property type="entry name" value="TIG2_plexin"/>
</dbReference>
<evidence type="ECO:0000256" key="1">
    <source>
        <dbReference type="ARBA" id="ARBA00004251"/>
    </source>
</evidence>
<keyword evidence="3" id="KW-1003">Cell membrane</keyword>
<evidence type="ECO:0000256" key="5">
    <source>
        <dbReference type="ARBA" id="ARBA00022692"/>
    </source>
</evidence>
<keyword evidence="11" id="KW-1015">Disulfide bond</keyword>
<name>A0A834A0N0_9CHIR</name>
<evidence type="ECO:0000256" key="8">
    <source>
        <dbReference type="ARBA" id="ARBA00022989"/>
    </source>
</evidence>
<dbReference type="InterPro" id="IPR031148">
    <property type="entry name" value="Plexin"/>
</dbReference>
<dbReference type="Pfam" id="PF24479">
    <property type="entry name" value="PSI_PlexinA-B"/>
    <property type="match status" value="1"/>
</dbReference>
<keyword evidence="13" id="KW-0325">Glycoprotein</keyword>
<dbReference type="FunFam" id="2.130.10.10:FF:000126">
    <property type="entry name" value="Plexin B1"/>
    <property type="match status" value="1"/>
</dbReference>
<keyword evidence="4" id="KW-0597">Phosphoprotein</keyword>
<dbReference type="GO" id="GO:0007162">
    <property type="term" value="P:negative regulation of cell adhesion"/>
    <property type="evidence" value="ECO:0007669"/>
    <property type="project" value="TreeGrafter"/>
</dbReference>
<evidence type="ECO:0000256" key="18">
    <source>
        <dbReference type="SAM" id="Phobius"/>
    </source>
</evidence>
<dbReference type="Pfam" id="PF08337">
    <property type="entry name" value="Plexin_cytopl"/>
    <property type="match status" value="1"/>
</dbReference>
<evidence type="ECO:0000256" key="3">
    <source>
        <dbReference type="ARBA" id="ARBA00022475"/>
    </source>
</evidence>
<dbReference type="InterPro" id="IPR013783">
    <property type="entry name" value="Ig-like_fold"/>
</dbReference>
<dbReference type="InterPro" id="IPR015943">
    <property type="entry name" value="WD40/YVTN_repeat-like_dom_sf"/>
</dbReference>
<comment type="caution">
    <text evidence="16">Lacks conserved residue(s) required for the propagation of feature annotation.</text>
</comment>
<comment type="caution">
    <text evidence="21">The sequence shown here is derived from an EMBL/GenBank/DDBJ whole genome shotgun (WGS) entry which is preliminary data.</text>
</comment>
<feature type="signal peptide" evidence="19">
    <location>
        <begin position="1"/>
        <end position="19"/>
    </location>
</feature>
<feature type="chain" id="PRO_5032376599" description="Plexin-B1" evidence="19">
    <location>
        <begin position="20"/>
        <end position="1948"/>
    </location>
</feature>
<gene>
    <name evidence="21" type="ORF">HJG60_015191</name>
</gene>
<dbReference type="SUPFAM" id="SSF103575">
    <property type="entry name" value="Plexin repeat"/>
    <property type="match status" value="1"/>
</dbReference>
<comment type="subcellular location">
    <subcellularLocation>
        <location evidence="1">Cell membrane</location>
        <topology evidence="1">Single-pass type I membrane protein</topology>
    </subcellularLocation>
</comment>
<dbReference type="FunFam" id="2.60.40.10:FF:000734">
    <property type="entry name" value="plexin-B1 isoform X1"/>
    <property type="match status" value="1"/>
</dbReference>
<proteinExistence type="inferred from homology"/>
<evidence type="ECO:0000256" key="15">
    <source>
        <dbReference type="ARBA" id="ARBA00070678"/>
    </source>
</evidence>
<dbReference type="InterPro" id="IPR057533">
    <property type="entry name" value="PSI_Plexin-B"/>
</dbReference>
<keyword evidence="12" id="KW-0675">Receptor</keyword>
<dbReference type="SUPFAM" id="SSF81296">
    <property type="entry name" value="E set domains"/>
    <property type="match status" value="3"/>
</dbReference>
<dbReference type="Pfam" id="PF01403">
    <property type="entry name" value="Sema"/>
    <property type="match status" value="1"/>
</dbReference>
<evidence type="ECO:0000256" key="13">
    <source>
        <dbReference type="ARBA" id="ARBA00023180"/>
    </source>
</evidence>
<dbReference type="FunFam" id="1.10.506.10:FF:000010">
    <property type="entry name" value="Plexin B1"/>
    <property type="match status" value="1"/>
</dbReference>
<evidence type="ECO:0000256" key="16">
    <source>
        <dbReference type="PROSITE-ProRule" id="PRU00352"/>
    </source>
</evidence>
<dbReference type="SUPFAM" id="SSF101912">
    <property type="entry name" value="Sema domain"/>
    <property type="match status" value="1"/>
</dbReference>
<evidence type="ECO:0000256" key="4">
    <source>
        <dbReference type="ARBA" id="ARBA00022553"/>
    </source>
</evidence>
<evidence type="ECO:0000256" key="11">
    <source>
        <dbReference type="ARBA" id="ARBA00023157"/>
    </source>
</evidence>
<evidence type="ECO:0000256" key="9">
    <source>
        <dbReference type="ARBA" id="ARBA00023054"/>
    </source>
</evidence>
<keyword evidence="7" id="KW-0677">Repeat</keyword>
<dbReference type="Pfam" id="PF01833">
    <property type="entry name" value="TIG"/>
    <property type="match status" value="2"/>
</dbReference>
<dbReference type="InterPro" id="IPR046800">
    <property type="entry name" value="Plexin_RBD"/>
</dbReference>
<dbReference type="Gene3D" id="1.10.506.10">
    <property type="entry name" value="GTPase Activation - p120gap, domain 1"/>
    <property type="match status" value="2"/>
</dbReference>
<evidence type="ECO:0000256" key="17">
    <source>
        <dbReference type="SAM" id="MobiDB-lite"/>
    </source>
</evidence>
<sequence>MPGLGPGLLQVLWAGWVLALHAPPPAAFTPNGTHLQHLARDPTSGTIYLGATNSLFQLSPELQLEAEVPTGPVLDSRDCLPPVVQDECPQAQPTDNPNQLLLVSPGALVVCGSVHQGVCEQRALGQLRRLLLRPERPGDTQYVAANDPEVSTVGLVAQGLAGEPLLFVGRGYTSRGVGGGIPPITTRALRPPDPQAVFSYEETAKLAVGRLSEYSHHFVSAFARGDSAYFLFLRRDLQAQSRAFRAYVSRVCLRDQHYYSYVELPLACQGGRYGRIQAAAVATSREVARGEVLFVAFSSATSPSVGRPPSAASGVSGASALCAFRLDEVDRLANLTRDACYTREGRGEDGAEVAYIEYDVNSDCAQLPVDTLDAYPCGSDHTPSPMASRVPLEATPVLEWPGVQLTAVAVTMEDGHTVAFLGDSQGRLHRVYLGPGSDGHPYSTQSIQQGSAVSRDLIFDGAFEHLYVMTQSTLLKVPVAACAQHLDCASCLAHRDPYCGWCVLLGRCSRRSECSRGQVPERWLWSFQPELGCLQVAAVNPANLSREERREVFLSVPDLPPLRPGESYSCHFGEHQSPALSTSSGVTCPSPDPSRAPALPRGADHVSLSVELRFGAVVIARSSLSFYDCVAVTDLHPSAQCQACVSSRWGCNWCVWQHLCTHKASCDAGPVVASQQSLLLPSAPPAIGDGDSAEHEGPLAPLILLSGLDYQYDTPGLWELDEVHGGASSCPCVESVQGSTLMPVHVQRQVRLLGRNLRLFQDSPGDHECVMELEGRQVVVAAQVECEPPPDTRCHVTCQQLQLSYDTPQPELHVGLFLRRAGRLRVDSAEGLHVVLYDCSVGHGDCSHCQTAMPQYGCVWCEGERARCVAREACGGAEAVATQCPAPLIHSVEPLTGPVDGGTRVTIRGSNLGQHVQDVQDTVRVAGAPCVVDAQEYEVSSSLVCVTEASGREVAGAVTVEVPGRGRGVSEHDFAYQDPKVHSVFPLRGPRAGGTRLTLHGSKLLTGRLEDIRVVVGDQPCHLLPGQQAEQLQCETSPHPAPATLPVAVWFGATERKLQHSRFEYTPDPNVTSVGPTRSFLSGGREIRVRGQNLDVVQTPRIRVTVAPRALQPGQGPGQRRHVIPETECAPGASCGDHHFEELCHVNSSRLITCRTPALPGLPEDARVRVEFILDSLVFDFATLNPTPFSYEADPTLQPLNPEDPTMPFRHKPGSVLSVEGENLDLAMSKEEVVAMIGTGPCVVKTLTRHHLYCEPPTEQPLPLREAPEALPEFTVQMGNLRFSLGHVQYDGESPAAFPLAAQAGLGAGVSLLAVGVVIIVFIYRRKSKQALRDYKKVQIQLENLESSVRDRCKKEFTDLMTEMTDLTSDLLGSGIPFLDYKVYAERVFFPGHQESPLHRDLGVPESRRPTVEQGLGQLSNLLNSKLFLTKFIHTLESQRTFSARDRAYVASLLTVALHGKLEYFTDILRTLLSDLVAQYVAKNPKLMLRRTETVVEKLLSNWMSICLYTFVRDAVGEPLYMLFRGIKHQVDKGPVDSVTGKAKYTLNDNRLLREDVEYRPLTLNALLAVGPAAGEAQGVPVKVLDCDTISQAKEKMLDQLYKGVPLAQRPDPRTLDVEWRSGVAGHLILSDEDVTSEVQGLWRRLNTLQHYKVPDGATVALVPCLTKHVLRENQDYVPGERTPMLEDVDEGGVRPWHLVKPSEEPEPPRPRRGSLRGGERERAKAIPEIYLTRLLSMKGTLQKFVDDLFQVILSTSRPVPLAIKYFFDLLDEQAQQHGISDQDTVHIWKTNSLPLRFWVNIIKNPQFVFDVQTSDNMDAVLLVIAQTFMDACTLADHKLGRDSPINKLLYARDIPRYKRMVERYYADIRQTIPASDQEMNSILAELSRNYSGDLGARVALHELYKYINKYYDQIITALEEDGAAQRMQLGYRLQQMAAAVENKVTDL</sequence>
<evidence type="ECO:0000256" key="19">
    <source>
        <dbReference type="SAM" id="SignalP"/>
    </source>
</evidence>
<feature type="transmembrane region" description="Helical" evidence="18">
    <location>
        <begin position="1304"/>
        <end position="1324"/>
    </location>
</feature>
<dbReference type="Pfam" id="PF24317">
    <property type="entry name" value="PSI_Plexin-B"/>
    <property type="match status" value="1"/>
</dbReference>
<dbReference type="EMBL" id="JABVXQ010000007">
    <property type="protein sequence ID" value="KAF6100636.1"/>
    <property type="molecule type" value="Genomic_DNA"/>
</dbReference>
<dbReference type="GO" id="GO:0002116">
    <property type="term" value="C:semaphorin receptor complex"/>
    <property type="evidence" value="ECO:0007669"/>
    <property type="project" value="TreeGrafter"/>
</dbReference>
<dbReference type="InterPro" id="IPR001627">
    <property type="entry name" value="Semap_dom"/>
</dbReference>
<dbReference type="SMART" id="SM00630">
    <property type="entry name" value="Sema"/>
    <property type="match status" value="1"/>
</dbReference>
<evidence type="ECO:0000256" key="7">
    <source>
        <dbReference type="ARBA" id="ARBA00022737"/>
    </source>
</evidence>
<dbReference type="FunFam" id="3.10.20.90:FF:000123">
    <property type="entry name" value="plexin-B1 isoform X1"/>
    <property type="match status" value="1"/>
</dbReference>
<feature type="compositionally biased region" description="Basic and acidic residues" evidence="17">
    <location>
        <begin position="1701"/>
        <end position="1710"/>
    </location>
</feature>
<dbReference type="InterPro" id="IPR036352">
    <property type="entry name" value="Semap_dom_sf"/>
</dbReference>
<comment type="similarity">
    <text evidence="2">Belongs to the plexin family.</text>
</comment>
<dbReference type="CDD" id="cd01179">
    <property type="entry name" value="IPT_plexin_repeat2"/>
    <property type="match status" value="1"/>
</dbReference>
<evidence type="ECO:0000313" key="22">
    <source>
        <dbReference type="Proteomes" id="UP000664940"/>
    </source>
</evidence>
<evidence type="ECO:0000259" key="20">
    <source>
        <dbReference type="PROSITE" id="PS51004"/>
    </source>
</evidence>
<dbReference type="InterPro" id="IPR002909">
    <property type="entry name" value="IPT_dom"/>
</dbReference>
<dbReference type="InterPro" id="IPR013548">
    <property type="entry name" value="Plexin_cytoplasmic_RasGAP_dom"/>
</dbReference>
<dbReference type="SMART" id="SM00429">
    <property type="entry name" value="IPT"/>
    <property type="match status" value="3"/>
</dbReference>
<evidence type="ECO:0000313" key="21">
    <source>
        <dbReference type="EMBL" id="KAF6100636.1"/>
    </source>
</evidence>
<dbReference type="CDD" id="cd01180">
    <property type="entry name" value="IPT_plexin_repeat1"/>
    <property type="match status" value="1"/>
</dbReference>
<protein>
    <recommendedName>
        <fullName evidence="15">Plexin-B1</fullName>
    </recommendedName>
</protein>
<feature type="region of interest" description="Disordered" evidence="17">
    <location>
        <begin position="1681"/>
        <end position="1721"/>
    </location>
</feature>
<evidence type="ECO:0000256" key="12">
    <source>
        <dbReference type="ARBA" id="ARBA00023170"/>
    </source>
</evidence>
<keyword evidence="6 19" id="KW-0732">Signal</keyword>
<dbReference type="InterPro" id="IPR008936">
    <property type="entry name" value="Rho_GTPase_activation_prot"/>
</dbReference>
<dbReference type="Gene3D" id="2.130.10.10">
    <property type="entry name" value="YVTN repeat-like/Quinoprotein amine dehydrogenase"/>
    <property type="match status" value="1"/>
</dbReference>
<dbReference type="Pfam" id="PF17960">
    <property type="entry name" value="TIG_plexin"/>
    <property type="match status" value="1"/>
</dbReference>
<dbReference type="GO" id="GO:0008360">
    <property type="term" value="P:regulation of cell shape"/>
    <property type="evidence" value="ECO:0007669"/>
    <property type="project" value="TreeGrafter"/>
</dbReference>
<dbReference type="InterPro" id="IPR002165">
    <property type="entry name" value="Plexin_repeat"/>
</dbReference>
<dbReference type="InterPro" id="IPR016201">
    <property type="entry name" value="PSI"/>
</dbReference>
<dbReference type="FunFam" id="2.60.40.10:FF:000705">
    <property type="entry name" value="Plexin B1"/>
    <property type="match status" value="1"/>
</dbReference>
<keyword evidence="10 18" id="KW-0472">Membrane</keyword>
<dbReference type="GO" id="GO:0030334">
    <property type="term" value="P:regulation of cell migration"/>
    <property type="evidence" value="ECO:0007669"/>
    <property type="project" value="TreeGrafter"/>
</dbReference>
<evidence type="ECO:0000256" key="6">
    <source>
        <dbReference type="ARBA" id="ARBA00022729"/>
    </source>
</evidence>
<dbReference type="PANTHER" id="PTHR22625">
    <property type="entry name" value="PLEXIN"/>
    <property type="match status" value="1"/>
</dbReference>
<dbReference type="Pfam" id="PF20170">
    <property type="entry name" value="Plexin_RBD"/>
    <property type="match status" value="1"/>
</dbReference>
<dbReference type="InterPro" id="IPR014756">
    <property type="entry name" value="Ig_E-set"/>
</dbReference>
<organism evidence="21 22">
    <name type="scientific">Phyllostomus discolor</name>
    <name type="common">pale spear-nosed bat</name>
    <dbReference type="NCBI Taxonomy" id="89673"/>
    <lineage>
        <taxon>Eukaryota</taxon>
        <taxon>Metazoa</taxon>
        <taxon>Chordata</taxon>
        <taxon>Craniata</taxon>
        <taxon>Vertebrata</taxon>
        <taxon>Euteleostomi</taxon>
        <taxon>Mammalia</taxon>
        <taxon>Eutheria</taxon>
        <taxon>Laurasiatheria</taxon>
        <taxon>Chiroptera</taxon>
        <taxon>Yangochiroptera</taxon>
        <taxon>Phyllostomidae</taxon>
        <taxon>Phyllostominae</taxon>
        <taxon>Phyllostomus</taxon>
    </lineage>
</organism>
<keyword evidence="9" id="KW-0175">Coiled coil</keyword>
<accession>A0A834A0N0</accession>
<dbReference type="PANTHER" id="PTHR22625:SF36">
    <property type="entry name" value="PLEXIN-B1"/>
    <property type="match status" value="1"/>
</dbReference>
<dbReference type="Proteomes" id="UP000664940">
    <property type="component" value="Unassembled WGS sequence"/>
</dbReference>
<dbReference type="Gene3D" id="3.10.20.90">
    <property type="entry name" value="Phosphatidylinositol 3-kinase Catalytic Subunit, Chain A, domain 1"/>
    <property type="match status" value="1"/>
</dbReference>
<dbReference type="InterPro" id="IPR041019">
    <property type="entry name" value="TIG1_plexin"/>
</dbReference>
<dbReference type="GO" id="GO:0005886">
    <property type="term" value="C:plasma membrane"/>
    <property type="evidence" value="ECO:0007669"/>
    <property type="project" value="UniProtKB-SubCell"/>
</dbReference>
<dbReference type="GO" id="GO:0017154">
    <property type="term" value="F:semaphorin receptor activity"/>
    <property type="evidence" value="ECO:0007669"/>
    <property type="project" value="InterPro"/>
</dbReference>
<comment type="function">
    <text evidence="14">Receptor for SEMA4D. Plays a role in GABAergic synapse development. Mediates SEMA4A- and SEMA4D-dependent inhibitory synapse development. Plays a role in RHOA activation and subsequent changes of the actin cytoskeleton. Plays a role in axon guidance, invasive growth and cell migration.</text>
</comment>
<dbReference type="FunFam" id="1.10.506.10:FF:000012">
    <property type="entry name" value="Plexin B1"/>
    <property type="match status" value="1"/>
</dbReference>
<dbReference type="CDD" id="cd12793">
    <property type="entry name" value="RasGAP_plexin_B1"/>
    <property type="match status" value="1"/>
</dbReference>
<dbReference type="Pfam" id="PF18020">
    <property type="entry name" value="TIG_2"/>
    <property type="match status" value="1"/>
</dbReference>
<dbReference type="CDD" id="cd01181">
    <property type="entry name" value="IPT_plexin_repeat3"/>
    <property type="match status" value="1"/>
</dbReference>
<evidence type="ECO:0000256" key="10">
    <source>
        <dbReference type="ARBA" id="ARBA00023136"/>
    </source>
</evidence>
<keyword evidence="8 18" id="KW-1133">Transmembrane helix</keyword>
<dbReference type="GO" id="GO:0050772">
    <property type="term" value="P:positive regulation of axonogenesis"/>
    <property type="evidence" value="ECO:0007669"/>
    <property type="project" value="TreeGrafter"/>
</dbReference>